<gene>
    <name evidence="1" type="ORF">DERP_012340</name>
</gene>
<dbReference type="Proteomes" id="UP000887458">
    <property type="component" value="Unassembled WGS sequence"/>
</dbReference>
<sequence length="81" mass="9414">MIKSYQGIYGFPIGISSFGIEDADDVTAEDFDDKSVDDDNSDIVDNIDDNRNCSMNNFDIYDDAWMKLYEIEIWGKEKWKI</sequence>
<name>A0ABQ8JQG4_DERPT</name>
<evidence type="ECO:0000313" key="1">
    <source>
        <dbReference type="EMBL" id="KAH9424853.1"/>
    </source>
</evidence>
<proteinExistence type="predicted"/>
<evidence type="ECO:0000313" key="2">
    <source>
        <dbReference type="Proteomes" id="UP000887458"/>
    </source>
</evidence>
<reference evidence="1 2" key="2">
    <citation type="journal article" date="2022" name="Mol. Biol. Evol.">
        <title>Comparative Genomics Reveals Insights into the Divergent Evolution of Astigmatic Mites and Household Pest Adaptations.</title>
        <authorList>
            <person name="Xiong Q."/>
            <person name="Wan A.T."/>
            <person name="Liu X."/>
            <person name="Fung C.S."/>
            <person name="Xiao X."/>
            <person name="Malainual N."/>
            <person name="Hou J."/>
            <person name="Wang L."/>
            <person name="Wang M."/>
            <person name="Yang K.Y."/>
            <person name="Cui Y."/>
            <person name="Leung E.L."/>
            <person name="Nong W."/>
            <person name="Shin S.K."/>
            <person name="Au S.W."/>
            <person name="Jeong K.Y."/>
            <person name="Chew F.T."/>
            <person name="Hui J.H."/>
            <person name="Leung T.F."/>
            <person name="Tungtrongchitr A."/>
            <person name="Zhong N."/>
            <person name="Liu Z."/>
            <person name="Tsui S.K."/>
        </authorList>
    </citation>
    <scope>NUCLEOTIDE SEQUENCE [LARGE SCALE GENOMIC DNA]</scope>
    <source>
        <strain evidence="1">Derp</strain>
    </source>
</reference>
<dbReference type="EMBL" id="NJHN03000025">
    <property type="protein sequence ID" value="KAH9424853.1"/>
    <property type="molecule type" value="Genomic_DNA"/>
</dbReference>
<keyword evidence="2" id="KW-1185">Reference proteome</keyword>
<protein>
    <submittedName>
        <fullName evidence="1">Uncharacterized protein</fullName>
    </submittedName>
</protein>
<accession>A0ABQ8JQG4</accession>
<comment type="caution">
    <text evidence="1">The sequence shown here is derived from an EMBL/GenBank/DDBJ whole genome shotgun (WGS) entry which is preliminary data.</text>
</comment>
<organism evidence="1 2">
    <name type="scientific">Dermatophagoides pteronyssinus</name>
    <name type="common">European house dust mite</name>
    <dbReference type="NCBI Taxonomy" id="6956"/>
    <lineage>
        <taxon>Eukaryota</taxon>
        <taxon>Metazoa</taxon>
        <taxon>Ecdysozoa</taxon>
        <taxon>Arthropoda</taxon>
        <taxon>Chelicerata</taxon>
        <taxon>Arachnida</taxon>
        <taxon>Acari</taxon>
        <taxon>Acariformes</taxon>
        <taxon>Sarcoptiformes</taxon>
        <taxon>Astigmata</taxon>
        <taxon>Psoroptidia</taxon>
        <taxon>Analgoidea</taxon>
        <taxon>Pyroglyphidae</taxon>
        <taxon>Dermatophagoidinae</taxon>
        <taxon>Dermatophagoides</taxon>
    </lineage>
</organism>
<reference evidence="1 2" key="1">
    <citation type="journal article" date="2018" name="J. Allergy Clin. Immunol.">
        <title>High-quality assembly of Dermatophagoides pteronyssinus genome and transcriptome reveals a wide range of novel allergens.</title>
        <authorList>
            <person name="Liu X.Y."/>
            <person name="Yang K.Y."/>
            <person name="Wang M.Q."/>
            <person name="Kwok J.S."/>
            <person name="Zeng X."/>
            <person name="Yang Z."/>
            <person name="Xiao X.J."/>
            <person name="Lau C.P."/>
            <person name="Li Y."/>
            <person name="Huang Z.M."/>
            <person name="Ba J.G."/>
            <person name="Yim A.K."/>
            <person name="Ouyang C.Y."/>
            <person name="Ngai S.M."/>
            <person name="Chan T.F."/>
            <person name="Leung E.L."/>
            <person name="Liu L."/>
            <person name="Liu Z.G."/>
            <person name="Tsui S.K."/>
        </authorList>
    </citation>
    <scope>NUCLEOTIDE SEQUENCE [LARGE SCALE GENOMIC DNA]</scope>
    <source>
        <strain evidence="1">Derp</strain>
    </source>
</reference>